<accession>A0ABW9MUA7</accession>
<evidence type="ECO:0000313" key="2">
    <source>
        <dbReference type="Proteomes" id="UP001638015"/>
    </source>
</evidence>
<proteinExistence type="predicted"/>
<dbReference type="RefSeq" id="WP_410032256.1">
    <property type="nucleotide sequence ID" value="NZ_JBGMEH010000001.1"/>
</dbReference>
<evidence type="ECO:0000313" key="1">
    <source>
        <dbReference type="EMBL" id="MFO3715371.1"/>
    </source>
</evidence>
<reference evidence="1 2" key="1">
    <citation type="journal article" date="2025" name="Anaerobe">
        <title>Description of Anaerococcus kampingiae sp. nov., Anaerococcus groningensis sp. nov., Anaerococcus martiniensis sp. nov., and Anaerococcus cruorum sp. nov., isolated from human clinical specimens.</title>
        <authorList>
            <person name="Boiten K.E."/>
            <person name="Meijer J."/>
            <person name="van Wezel E.M."/>
            <person name="Veloo A.C.M."/>
        </authorList>
    </citation>
    <scope>NUCLEOTIDE SEQUENCE [LARGE SCALE GENOMIC DNA]</scope>
    <source>
        <strain evidence="1 2">ENR1039</strain>
    </source>
</reference>
<dbReference type="InterPro" id="IPR041492">
    <property type="entry name" value="HAD_2"/>
</dbReference>
<dbReference type="NCBIfam" id="TIGR01549">
    <property type="entry name" value="HAD-SF-IA-v1"/>
    <property type="match status" value="1"/>
</dbReference>
<name>A0ABW9MUA7_9FIRM</name>
<sequence>MKYKLVIFDMDGLMLDTEKFYYESWFKFSEEYGFEYNNEKRKLLAGMNGPTIRNILARELGSDQKAKELRENLEQYRREYFLNFKGDLKKVGLINLLEFLKENNIEAVVASSSSREKISYLLKNQNIDHYFKFIVSGHEIKNGKPHPDIFLEALTKAGYKKEEALILEDSYNGYKAAKASGMDYIIIHDSNFDKDFDADSEASDLNEVIEIIK</sequence>
<dbReference type="PRINTS" id="PR00413">
    <property type="entry name" value="HADHALOGNASE"/>
</dbReference>
<dbReference type="SFLD" id="SFLDG01135">
    <property type="entry name" value="C1.5.6:_HAD__Beta-PGM__Phospha"/>
    <property type="match status" value="1"/>
</dbReference>
<dbReference type="InterPro" id="IPR023198">
    <property type="entry name" value="PGP-like_dom2"/>
</dbReference>
<gene>
    <name evidence="1" type="ORF">ACCQ40_01050</name>
</gene>
<organism evidence="1 2">
    <name type="scientific">Anaerococcus cruorum</name>
    <dbReference type="NCBI Taxonomy" id="3115617"/>
    <lineage>
        <taxon>Bacteria</taxon>
        <taxon>Bacillati</taxon>
        <taxon>Bacillota</taxon>
        <taxon>Tissierellia</taxon>
        <taxon>Tissierellales</taxon>
        <taxon>Peptoniphilaceae</taxon>
        <taxon>Anaerococcus</taxon>
    </lineage>
</organism>
<dbReference type="InterPro" id="IPR036412">
    <property type="entry name" value="HAD-like_sf"/>
</dbReference>
<dbReference type="Gene3D" id="1.10.150.240">
    <property type="entry name" value="Putative phosphatase, domain 2"/>
    <property type="match status" value="1"/>
</dbReference>
<comment type="caution">
    <text evidence="1">The sequence shown here is derived from an EMBL/GenBank/DDBJ whole genome shotgun (WGS) entry which is preliminary data.</text>
</comment>
<dbReference type="SFLD" id="SFLDG01129">
    <property type="entry name" value="C1.5:_HAD__Beta-PGM__Phosphata"/>
    <property type="match status" value="1"/>
</dbReference>
<dbReference type="PANTHER" id="PTHR18901">
    <property type="entry name" value="2-DEOXYGLUCOSE-6-PHOSPHATE PHOSPHATASE 2"/>
    <property type="match status" value="1"/>
</dbReference>
<dbReference type="EMBL" id="JBGMEH010000001">
    <property type="protein sequence ID" value="MFO3715371.1"/>
    <property type="molecule type" value="Genomic_DNA"/>
</dbReference>
<dbReference type="SUPFAM" id="SSF56784">
    <property type="entry name" value="HAD-like"/>
    <property type="match status" value="1"/>
</dbReference>
<dbReference type="Gene3D" id="3.40.50.1000">
    <property type="entry name" value="HAD superfamily/HAD-like"/>
    <property type="match status" value="1"/>
</dbReference>
<dbReference type="GO" id="GO:0016787">
    <property type="term" value="F:hydrolase activity"/>
    <property type="evidence" value="ECO:0007669"/>
    <property type="project" value="UniProtKB-KW"/>
</dbReference>
<dbReference type="Pfam" id="PF13419">
    <property type="entry name" value="HAD_2"/>
    <property type="match status" value="1"/>
</dbReference>
<dbReference type="Proteomes" id="UP001638015">
    <property type="component" value="Unassembled WGS sequence"/>
</dbReference>
<dbReference type="SFLD" id="SFLDS00003">
    <property type="entry name" value="Haloacid_Dehalogenase"/>
    <property type="match status" value="1"/>
</dbReference>
<dbReference type="NCBIfam" id="TIGR01509">
    <property type="entry name" value="HAD-SF-IA-v3"/>
    <property type="match status" value="1"/>
</dbReference>
<keyword evidence="1" id="KW-0378">Hydrolase</keyword>
<protein>
    <submittedName>
        <fullName evidence="1">HAD family hydrolase</fullName>
    </submittedName>
</protein>
<dbReference type="InterPro" id="IPR023214">
    <property type="entry name" value="HAD_sf"/>
</dbReference>
<keyword evidence="2" id="KW-1185">Reference proteome</keyword>
<dbReference type="InterPro" id="IPR006439">
    <property type="entry name" value="HAD-SF_hydro_IA"/>
</dbReference>
<dbReference type="PANTHER" id="PTHR18901:SF38">
    <property type="entry name" value="PSEUDOURIDINE-5'-PHOSPHATASE"/>
    <property type="match status" value="1"/>
</dbReference>